<feature type="transmembrane region" description="Helical" evidence="12">
    <location>
        <begin position="255"/>
        <end position="280"/>
    </location>
</feature>
<evidence type="ECO:0000256" key="2">
    <source>
        <dbReference type="ARBA" id="ARBA00007543"/>
    </source>
</evidence>
<dbReference type="GO" id="GO:0016682">
    <property type="term" value="F:oxidoreductase activity, acting on diphenols and related substances as donors, oxygen as acceptor"/>
    <property type="evidence" value="ECO:0007669"/>
    <property type="project" value="TreeGrafter"/>
</dbReference>
<evidence type="ECO:0000313" key="13">
    <source>
        <dbReference type="EMBL" id="KIP61817.1"/>
    </source>
</evidence>
<dbReference type="GO" id="GO:0019646">
    <property type="term" value="P:aerobic electron transport chain"/>
    <property type="evidence" value="ECO:0007669"/>
    <property type="project" value="TreeGrafter"/>
</dbReference>
<name>A0A0D0I4M7_9BACT</name>
<feature type="transmembrane region" description="Helical" evidence="12">
    <location>
        <begin position="81"/>
        <end position="102"/>
    </location>
</feature>
<sequence>MNYQLLQEYWWLLISVLGSLLVFMLFVQGGQSMIPQMKEEQREDMIYTIAHRWELTFTVLVTFGGAFFASFPLFYSTSFGGAYWIWMLILFGFVVQAVSFKYRLSDGNILGRKVYDIFLFINGILAPLLLGGAVSTFFFGSDFTVEKTNLTDAAAPVISQWGDWHGLEVLLDWRVVMFGLMVLFLTRVQANLWFLNQVKDENTAEWNRKQLCVNAPVFVVLFLATTAVLLTTGSYETTGLHEFQWVDNKYLNNFIAMPAALISFLLGTLMVLYAVFAALFRKSRKGIWFSGLGTVLVVLSLFWVAGYNDTPYYPSYADMESSLTIYNSSSSEFTLKTMSVVSLAIPFVLAYIAWVWYKLTK</sequence>
<feature type="transmembrane region" description="Helical" evidence="12">
    <location>
        <begin position="287"/>
        <end position="306"/>
    </location>
</feature>
<dbReference type="AlphaFoldDB" id="A0A0D0I4M7"/>
<dbReference type="EMBL" id="JXQK01000062">
    <property type="protein sequence ID" value="KIP61817.1"/>
    <property type="molecule type" value="Genomic_DNA"/>
</dbReference>
<keyword evidence="11 12" id="KW-0472">Membrane</keyword>
<keyword evidence="6 12" id="KW-0812">Transmembrane</keyword>
<keyword evidence="8" id="KW-0249">Electron transport</keyword>
<feature type="transmembrane region" description="Helical" evidence="12">
    <location>
        <begin position="114"/>
        <end position="139"/>
    </location>
</feature>
<reference evidence="13 14" key="1">
    <citation type="submission" date="2015-01" db="EMBL/GenBank/DDBJ databases">
        <title>Comparative genomics of non-oral Prevotella species.</title>
        <authorList>
            <person name="Accetto T."/>
            <person name="Nograsek B."/>
            <person name="Avgustin G."/>
        </authorList>
    </citation>
    <scope>NUCLEOTIDE SEQUENCE [LARGE SCALE GENOMIC DNA]</scope>
    <source>
        <strain evidence="13 14">P5-119</strain>
    </source>
</reference>
<evidence type="ECO:0000256" key="3">
    <source>
        <dbReference type="ARBA" id="ARBA00022448"/>
    </source>
</evidence>
<feature type="transmembrane region" description="Helical" evidence="12">
    <location>
        <begin position="215"/>
        <end position="235"/>
    </location>
</feature>
<gene>
    <name evidence="13" type="ORF">ST44_08600</name>
</gene>
<dbReference type="PANTHER" id="PTHR43141:SF5">
    <property type="entry name" value="CYTOCHROME BD-I UBIQUINOL OXIDASE SUBUNIT 2"/>
    <property type="match status" value="1"/>
</dbReference>
<dbReference type="Pfam" id="PF02322">
    <property type="entry name" value="Cyt_bd_oxida_II"/>
    <property type="match status" value="1"/>
</dbReference>
<dbReference type="RefSeq" id="WP_042519530.1">
    <property type="nucleotide sequence ID" value="NZ_JXQK01000062.1"/>
</dbReference>
<dbReference type="GO" id="GO:0009055">
    <property type="term" value="F:electron transfer activity"/>
    <property type="evidence" value="ECO:0007669"/>
    <property type="project" value="TreeGrafter"/>
</dbReference>
<feature type="transmembrane region" description="Helical" evidence="12">
    <location>
        <begin position="12"/>
        <end position="34"/>
    </location>
</feature>
<comment type="similarity">
    <text evidence="2">Belongs to the cytochrome ubiquinol oxidase subunit 2 family.</text>
</comment>
<comment type="subcellular location">
    <subcellularLocation>
        <location evidence="1">Cell membrane</location>
        <topology evidence="1">Multi-pass membrane protein</topology>
    </subcellularLocation>
</comment>
<evidence type="ECO:0000256" key="4">
    <source>
        <dbReference type="ARBA" id="ARBA00022475"/>
    </source>
</evidence>
<keyword evidence="9 12" id="KW-1133">Transmembrane helix</keyword>
<feature type="transmembrane region" description="Helical" evidence="12">
    <location>
        <begin position="55"/>
        <end position="75"/>
    </location>
</feature>
<keyword evidence="10" id="KW-0408">Iron</keyword>
<comment type="caution">
    <text evidence="13">The sequence shown here is derived from an EMBL/GenBank/DDBJ whole genome shotgun (WGS) entry which is preliminary data.</text>
</comment>
<evidence type="ECO:0000256" key="8">
    <source>
        <dbReference type="ARBA" id="ARBA00022982"/>
    </source>
</evidence>
<evidence type="ECO:0000256" key="10">
    <source>
        <dbReference type="ARBA" id="ARBA00023004"/>
    </source>
</evidence>
<evidence type="ECO:0000256" key="1">
    <source>
        <dbReference type="ARBA" id="ARBA00004651"/>
    </source>
</evidence>
<protein>
    <submittedName>
        <fullName evidence="13">Contig62, whole genome shotgun sequence</fullName>
    </submittedName>
</protein>
<dbReference type="STRING" id="1602171.ST44_08600"/>
<keyword evidence="7" id="KW-0479">Metal-binding</keyword>
<evidence type="ECO:0000256" key="7">
    <source>
        <dbReference type="ARBA" id="ARBA00022723"/>
    </source>
</evidence>
<dbReference type="GO" id="GO:0005886">
    <property type="term" value="C:plasma membrane"/>
    <property type="evidence" value="ECO:0007669"/>
    <property type="project" value="UniProtKB-SubCell"/>
</dbReference>
<dbReference type="GO" id="GO:0070069">
    <property type="term" value="C:cytochrome complex"/>
    <property type="evidence" value="ECO:0007669"/>
    <property type="project" value="TreeGrafter"/>
</dbReference>
<evidence type="ECO:0000256" key="5">
    <source>
        <dbReference type="ARBA" id="ARBA00022617"/>
    </source>
</evidence>
<evidence type="ECO:0000256" key="6">
    <source>
        <dbReference type="ARBA" id="ARBA00022692"/>
    </source>
</evidence>
<keyword evidence="5" id="KW-0349">Heme</keyword>
<accession>A0A0D0I4M7</accession>
<dbReference type="PANTHER" id="PTHR43141">
    <property type="entry name" value="CYTOCHROME BD2 SUBUNIT II"/>
    <property type="match status" value="1"/>
</dbReference>
<dbReference type="Proteomes" id="UP000032046">
    <property type="component" value="Unassembled WGS sequence"/>
</dbReference>
<organism evidence="13 14">
    <name type="scientific">Prevotella pectinovora</name>
    <dbReference type="NCBI Taxonomy" id="1602169"/>
    <lineage>
        <taxon>Bacteria</taxon>
        <taxon>Pseudomonadati</taxon>
        <taxon>Bacteroidota</taxon>
        <taxon>Bacteroidia</taxon>
        <taxon>Bacteroidales</taxon>
        <taxon>Prevotellaceae</taxon>
        <taxon>Prevotella</taxon>
    </lineage>
</organism>
<feature type="transmembrane region" description="Helical" evidence="12">
    <location>
        <begin position="173"/>
        <end position="194"/>
    </location>
</feature>
<evidence type="ECO:0000313" key="14">
    <source>
        <dbReference type="Proteomes" id="UP000032046"/>
    </source>
</evidence>
<evidence type="ECO:0000256" key="12">
    <source>
        <dbReference type="SAM" id="Phobius"/>
    </source>
</evidence>
<keyword evidence="3" id="KW-0813">Transport</keyword>
<evidence type="ECO:0000256" key="9">
    <source>
        <dbReference type="ARBA" id="ARBA00022989"/>
    </source>
</evidence>
<feature type="transmembrane region" description="Helical" evidence="12">
    <location>
        <begin position="337"/>
        <end position="357"/>
    </location>
</feature>
<keyword evidence="14" id="KW-1185">Reference proteome</keyword>
<dbReference type="GO" id="GO:0046872">
    <property type="term" value="F:metal ion binding"/>
    <property type="evidence" value="ECO:0007669"/>
    <property type="project" value="UniProtKB-KW"/>
</dbReference>
<proteinExistence type="inferred from homology"/>
<evidence type="ECO:0000256" key="11">
    <source>
        <dbReference type="ARBA" id="ARBA00023136"/>
    </source>
</evidence>
<keyword evidence="4" id="KW-1003">Cell membrane</keyword>
<dbReference type="InterPro" id="IPR003317">
    <property type="entry name" value="Cyt-d_oxidase_su2"/>
</dbReference>